<evidence type="ECO:0000256" key="10">
    <source>
        <dbReference type="ARBA" id="ARBA00022884"/>
    </source>
</evidence>
<keyword evidence="12" id="KW-0695">RNA-directed DNA polymerase</keyword>
<dbReference type="InterPro" id="IPR043128">
    <property type="entry name" value="Rev_trsase/Diguanyl_cyclase"/>
</dbReference>
<evidence type="ECO:0000313" key="19">
    <source>
        <dbReference type="EMBL" id="KAJ3560359.1"/>
    </source>
</evidence>
<evidence type="ECO:0000313" key="20">
    <source>
        <dbReference type="Proteomes" id="UP001213000"/>
    </source>
</evidence>
<keyword evidence="14" id="KW-0238">DNA-binding</keyword>
<dbReference type="FunFam" id="3.30.70.270:FF:000020">
    <property type="entry name" value="Transposon Tf2-6 polyprotein-like Protein"/>
    <property type="match status" value="1"/>
</dbReference>
<keyword evidence="9" id="KW-0460">Magnesium</keyword>
<keyword evidence="3" id="KW-0548">Nucleotidyltransferase</keyword>
<dbReference type="CDD" id="cd01647">
    <property type="entry name" value="RT_LTR"/>
    <property type="match status" value="1"/>
</dbReference>
<dbReference type="GO" id="GO:0003964">
    <property type="term" value="F:RNA-directed DNA polymerase activity"/>
    <property type="evidence" value="ECO:0007669"/>
    <property type="project" value="UniProtKB-KW"/>
</dbReference>
<feature type="domain" description="Integrase catalytic" evidence="18">
    <location>
        <begin position="753"/>
        <end position="912"/>
    </location>
</feature>
<evidence type="ECO:0008006" key="21">
    <source>
        <dbReference type="Google" id="ProtNLM"/>
    </source>
</evidence>
<evidence type="ECO:0000256" key="4">
    <source>
        <dbReference type="ARBA" id="ARBA00022722"/>
    </source>
</evidence>
<keyword evidence="7" id="KW-0255">Endonuclease</keyword>
<keyword evidence="15" id="KW-0233">DNA recombination</keyword>
<protein>
    <recommendedName>
        <fullName evidence="21">Reverse transcriptase</fullName>
    </recommendedName>
</protein>
<keyword evidence="8" id="KW-0378">Hydrolase</keyword>
<keyword evidence="5" id="KW-0479">Metal-binding</keyword>
<evidence type="ECO:0000256" key="3">
    <source>
        <dbReference type="ARBA" id="ARBA00022695"/>
    </source>
</evidence>
<dbReference type="Gene3D" id="1.10.340.70">
    <property type="match status" value="1"/>
</dbReference>
<evidence type="ECO:0000256" key="16">
    <source>
        <dbReference type="SAM" id="MobiDB-lite"/>
    </source>
</evidence>
<dbReference type="Gene3D" id="3.30.420.10">
    <property type="entry name" value="Ribonuclease H-like superfamily/Ribonuclease H"/>
    <property type="match status" value="1"/>
</dbReference>
<dbReference type="GO" id="GO:0003723">
    <property type="term" value="F:RNA binding"/>
    <property type="evidence" value="ECO:0007669"/>
    <property type="project" value="UniProtKB-KW"/>
</dbReference>
<dbReference type="InterPro" id="IPR001584">
    <property type="entry name" value="Integrase_cat-core"/>
</dbReference>
<dbReference type="CDD" id="cd09274">
    <property type="entry name" value="RNase_HI_RT_Ty3"/>
    <property type="match status" value="1"/>
</dbReference>
<dbReference type="InterPro" id="IPR012337">
    <property type="entry name" value="RNaseH-like_sf"/>
</dbReference>
<evidence type="ECO:0000259" key="17">
    <source>
        <dbReference type="PROSITE" id="PS50878"/>
    </source>
</evidence>
<proteinExistence type="predicted"/>
<dbReference type="GO" id="GO:0003887">
    <property type="term" value="F:DNA-directed DNA polymerase activity"/>
    <property type="evidence" value="ECO:0007669"/>
    <property type="project" value="UniProtKB-KW"/>
</dbReference>
<comment type="caution">
    <text evidence="19">The sequence shown here is derived from an EMBL/GenBank/DDBJ whole genome shotgun (WGS) entry which is preliminary data.</text>
</comment>
<dbReference type="GO" id="GO:0003677">
    <property type="term" value="F:DNA binding"/>
    <property type="evidence" value="ECO:0007669"/>
    <property type="project" value="UniProtKB-KW"/>
</dbReference>
<organism evidence="19 20">
    <name type="scientific">Leucocoprinus birnbaumii</name>
    <dbReference type="NCBI Taxonomy" id="56174"/>
    <lineage>
        <taxon>Eukaryota</taxon>
        <taxon>Fungi</taxon>
        <taxon>Dikarya</taxon>
        <taxon>Basidiomycota</taxon>
        <taxon>Agaricomycotina</taxon>
        <taxon>Agaricomycetes</taxon>
        <taxon>Agaricomycetidae</taxon>
        <taxon>Agaricales</taxon>
        <taxon>Agaricineae</taxon>
        <taxon>Agaricaceae</taxon>
        <taxon>Leucocoprinus</taxon>
    </lineage>
</organism>
<dbReference type="GO" id="GO:0046872">
    <property type="term" value="F:metal ion binding"/>
    <property type="evidence" value="ECO:0007669"/>
    <property type="project" value="UniProtKB-KW"/>
</dbReference>
<evidence type="ECO:0000256" key="8">
    <source>
        <dbReference type="ARBA" id="ARBA00022801"/>
    </source>
</evidence>
<feature type="domain" description="Reverse transcriptase" evidence="17">
    <location>
        <begin position="190"/>
        <end position="369"/>
    </location>
</feature>
<dbReference type="InterPro" id="IPR043502">
    <property type="entry name" value="DNA/RNA_pol_sf"/>
</dbReference>
<keyword evidence="11" id="KW-0229">DNA integration</keyword>
<dbReference type="Proteomes" id="UP001213000">
    <property type="component" value="Unassembled WGS sequence"/>
</dbReference>
<dbReference type="PANTHER" id="PTHR37984:SF5">
    <property type="entry name" value="PROTEIN NYNRIN-LIKE"/>
    <property type="match status" value="1"/>
</dbReference>
<evidence type="ECO:0000256" key="14">
    <source>
        <dbReference type="ARBA" id="ARBA00023125"/>
    </source>
</evidence>
<dbReference type="PROSITE" id="PS50878">
    <property type="entry name" value="RT_POL"/>
    <property type="match status" value="1"/>
</dbReference>
<dbReference type="InterPro" id="IPR056924">
    <property type="entry name" value="SH3_Tf2-1"/>
</dbReference>
<evidence type="ECO:0000256" key="9">
    <source>
        <dbReference type="ARBA" id="ARBA00022842"/>
    </source>
</evidence>
<dbReference type="GO" id="GO:0006508">
    <property type="term" value="P:proteolysis"/>
    <property type="evidence" value="ECO:0007669"/>
    <property type="project" value="UniProtKB-KW"/>
</dbReference>
<evidence type="ECO:0000256" key="13">
    <source>
        <dbReference type="ARBA" id="ARBA00022932"/>
    </source>
</evidence>
<dbReference type="InterPro" id="IPR041373">
    <property type="entry name" value="RT_RNaseH"/>
</dbReference>
<dbReference type="Pfam" id="PF17917">
    <property type="entry name" value="RT_RNaseH"/>
    <property type="match status" value="1"/>
</dbReference>
<dbReference type="SUPFAM" id="SSF56672">
    <property type="entry name" value="DNA/RNA polymerases"/>
    <property type="match status" value="1"/>
</dbReference>
<evidence type="ECO:0000256" key="15">
    <source>
        <dbReference type="ARBA" id="ARBA00023172"/>
    </source>
</evidence>
<evidence type="ECO:0000256" key="7">
    <source>
        <dbReference type="ARBA" id="ARBA00022759"/>
    </source>
</evidence>
<dbReference type="GO" id="GO:0004519">
    <property type="term" value="F:endonuclease activity"/>
    <property type="evidence" value="ECO:0007669"/>
    <property type="project" value="UniProtKB-KW"/>
</dbReference>
<dbReference type="Pfam" id="PF00665">
    <property type="entry name" value="rve"/>
    <property type="match status" value="1"/>
</dbReference>
<keyword evidence="20" id="KW-1185">Reference proteome</keyword>
<evidence type="ECO:0000256" key="12">
    <source>
        <dbReference type="ARBA" id="ARBA00022918"/>
    </source>
</evidence>
<name>A0AAD5VID2_9AGAR</name>
<reference evidence="19" key="1">
    <citation type="submission" date="2022-07" db="EMBL/GenBank/DDBJ databases">
        <title>Genome Sequence of Leucocoprinus birnbaumii.</title>
        <authorList>
            <person name="Buettner E."/>
        </authorList>
    </citation>
    <scope>NUCLEOTIDE SEQUENCE</scope>
    <source>
        <strain evidence="19">VT141</strain>
    </source>
</reference>
<dbReference type="InterPro" id="IPR036397">
    <property type="entry name" value="RNaseH_sf"/>
</dbReference>
<dbReference type="FunFam" id="3.30.420.10:FF:000032">
    <property type="entry name" value="Retrovirus-related Pol polyprotein from transposon 297-like Protein"/>
    <property type="match status" value="1"/>
</dbReference>
<dbReference type="InterPro" id="IPR050951">
    <property type="entry name" value="Retrovirus_Pol_polyprotein"/>
</dbReference>
<accession>A0AAD5VID2</accession>
<evidence type="ECO:0000256" key="11">
    <source>
        <dbReference type="ARBA" id="ARBA00022908"/>
    </source>
</evidence>
<keyword evidence="10" id="KW-0694">RNA-binding</keyword>
<keyword evidence="6" id="KW-0064">Aspartyl protease</keyword>
<evidence type="ECO:0000256" key="1">
    <source>
        <dbReference type="ARBA" id="ARBA00022670"/>
    </source>
</evidence>
<keyword evidence="13" id="KW-0239">DNA-directed DNA polymerase</keyword>
<dbReference type="Gene3D" id="3.10.10.10">
    <property type="entry name" value="HIV Type 1 Reverse Transcriptase, subunit A, domain 1"/>
    <property type="match status" value="1"/>
</dbReference>
<dbReference type="PROSITE" id="PS50994">
    <property type="entry name" value="INTEGRASE"/>
    <property type="match status" value="1"/>
</dbReference>
<dbReference type="GO" id="GO:0004190">
    <property type="term" value="F:aspartic-type endopeptidase activity"/>
    <property type="evidence" value="ECO:0007669"/>
    <property type="project" value="UniProtKB-KW"/>
</dbReference>
<sequence>MTIDLYVTRLDSSCSVVLGHNWLTRYNPLIDWASSSLSFRPHPLDPPAISARVASAPSEASLSSSAVPPPVDKSSSTDSSPSPPLISLINASAFIRASRLPGSVNFRLNLSSSSASARVSKETIDLSSIPDEYHEFADVFSKSRADSLAPHRPYDLKINLEDGSQPPVGTIYSLSPSELEALREFIDEHLSIGFIRPTSSPHGAPVLFVKKKDGSLRLCVDFRGLNRITKKDRYPLPLISDLLDSPRKARIYTKIDLRHAYHLVRIAEGDEWKTAFRTRYGSFEWLVMPFGLTNAPAAFQRFMNDIFSDLLDVSVTVYLDDILIYSDDLDIHRQHVKEVLRHLRKHGLFAKAEKCEFHSESVEYLGYILSPSGLKMSDDKIKIIKEWPEPKKVKDIQSFLGFANFYRRFIYNYSDIVVPLTRLTRKSVPWNFDDKCRAAFNNLKEAFTSAPILTHWIPDSQIIVETDASDYALAAILSIITDDNEVHPIAFHSRTFNSAESNYDTHDKELLAIFEAFRIWRHYLEGSGLPIDVVTDHKNLEYFSTTKVLTRRQARWSEYLSQFNLVIRFRPGRLGTKPDALTRRWDVYPKGGNTGYTSVNPHNFRPVFTHEQLAASVRATYLSTPSLRAATILDLEKLHSDILSSLRDDPVASAHLDKPEGRWSTDSSSFLRLDDRIYVPNVNNLRLRVLQYKHDHILAGHFGQNKTLELIRREYTWPDIRTQVKEFCKSCVTCMRLKSQRHKPYGNLKQLPIPERPWNSISMDFIKKLPTSGGYDTILVIVDRLSKQAIFIPTHDTITSAELARLFVIHVFSKHGVPSHVTSDRGSEFVSHFFHSLGTALDMRLHFTSRYHPEGDGQTERTNQTLEQYLRVYCNYQQDNWSELLPLAEFAYNNAPSATTGISPFFANKGYHPNISVYPERDIASARAREFAVDLQELQETLKSKISAAQQRYQRSADSRRLTAPNFEIGQRVFVKAQFFRTTRPSKKLSEKYLGPYKIIAQPGSHSFTVRLPDSMRAVHPVFHVSMLEPATPNPYPDRSEPAPAPVVIDSEPEYEIARIVDSKIDR</sequence>
<dbReference type="GO" id="GO:0005634">
    <property type="term" value="C:nucleus"/>
    <property type="evidence" value="ECO:0007669"/>
    <property type="project" value="UniProtKB-ARBA"/>
</dbReference>
<dbReference type="PANTHER" id="PTHR37984">
    <property type="entry name" value="PROTEIN CBG26694"/>
    <property type="match status" value="1"/>
</dbReference>
<feature type="compositionally biased region" description="Low complexity" evidence="16">
    <location>
        <begin position="60"/>
        <end position="80"/>
    </location>
</feature>
<dbReference type="GO" id="GO:0015074">
    <property type="term" value="P:DNA integration"/>
    <property type="evidence" value="ECO:0007669"/>
    <property type="project" value="UniProtKB-KW"/>
</dbReference>
<keyword evidence="2" id="KW-0808">Transferase</keyword>
<evidence type="ECO:0000256" key="6">
    <source>
        <dbReference type="ARBA" id="ARBA00022750"/>
    </source>
</evidence>
<evidence type="ECO:0000259" key="18">
    <source>
        <dbReference type="PROSITE" id="PS50994"/>
    </source>
</evidence>
<evidence type="ECO:0000256" key="5">
    <source>
        <dbReference type="ARBA" id="ARBA00022723"/>
    </source>
</evidence>
<dbReference type="GO" id="GO:0006310">
    <property type="term" value="P:DNA recombination"/>
    <property type="evidence" value="ECO:0007669"/>
    <property type="project" value="UniProtKB-KW"/>
</dbReference>
<evidence type="ECO:0000256" key="2">
    <source>
        <dbReference type="ARBA" id="ARBA00022679"/>
    </source>
</evidence>
<keyword evidence="1" id="KW-0645">Protease</keyword>
<keyword evidence="4" id="KW-0540">Nuclease</keyword>
<gene>
    <name evidence="19" type="ORF">NP233_g10892</name>
</gene>
<dbReference type="Pfam" id="PF00078">
    <property type="entry name" value="RVT_1"/>
    <property type="match status" value="1"/>
</dbReference>
<dbReference type="EMBL" id="JANIEX010001187">
    <property type="protein sequence ID" value="KAJ3560359.1"/>
    <property type="molecule type" value="Genomic_DNA"/>
</dbReference>
<dbReference type="AlphaFoldDB" id="A0AAD5VID2"/>
<dbReference type="InterPro" id="IPR000477">
    <property type="entry name" value="RT_dom"/>
</dbReference>
<dbReference type="Pfam" id="PF24626">
    <property type="entry name" value="SH3_Tf2-1"/>
    <property type="match status" value="1"/>
</dbReference>
<dbReference type="InterPro" id="IPR041588">
    <property type="entry name" value="Integrase_H2C2"/>
</dbReference>
<dbReference type="Gene3D" id="3.30.70.270">
    <property type="match status" value="2"/>
</dbReference>
<dbReference type="Pfam" id="PF17921">
    <property type="entry name" value="Integrase_H2C2"/>
    <property type="match status" value="1"/>
</dbReference>
<feature type="region of interest" description="Disordered" evidence="16">
    <location>
        <begin position="60"/>
        <end position="82"/>
    </location>
</feature>
<dbReference type="SUPFAM" id="SSF53098">
    <property type="entry name" value="Ribonuclease H-like"/>
    <property type="match status" value="1"/>
</dbReference>